<feature type="domain" description="DUF2157" evidence="2">
    <location>
        <begin position="15"/>
        <end position="153"/>
    </location>
</feature>
<feature type="transmembrane region" description="Helical" evidence="1">
    <location>
        <begin position="255"/>
        <end position="277"/>
    </location>
</feature>
<keyword evidence="1" id="KW-1133">Transmembrane helix</keyword>
<feature type="transmembrane region" description="Helical" evidence="1">
    <location>
        <begin position="106"/>
        <end position="126"/>
    </location>
</feature>
<accession>A0ABV3SNM8</accession>
<name>A0ABV3SNM8_9HYPH</name>
<proteinExistence type="predicted"/>
<dbReference type="Proteomes" id="UP001556692">
    <property type="component" value="Unassembled WGS sequence"/>
</dbReference>
<feature type="transmembrane region" description="Helical" evidence="1">
    <location>
        <begin position="156"/>
        <end position="174"/>
    </location>
</feature>
<dbReference type="InterPro" id="IPR018677">
    <property type="entry name" value="DUF2157"/>
</dbReference>
<protein>
    <submittedName>
        <fullName evidence="3">DUF2157 domain-containing protein</fullName>
    </submittedName>
</protein>
<gene>
    <name evidence="3" type="ORF">ABGN05_19305</name>
</gene>
<reference evidence="3 4" key="1">
    <citation type="submission" date="2024-05" db="EMBL/GenBank/DDBJ databases">
        <authorList>
            <person name="Jiang F."/>
        </authorList>
    </citation>
    <scope>NUCLEOTIDE SEQUENCE [LARGE SCALE GENOMIC DNA]</scope>
    <source>
        <strain evidence="3 4">LZ166</strain>
    </source>
</reference>
<comment type="caution">
    <text evidence="3">The sequence shown here is derived from an EMBL/GenBank/DDBJ whole genome shotgun (WGS) entry which is preliminary data.</text>
</comment>
<keyword evidence="1" id="KW-0472">Membrane</keyword>
<feature type="transmembrane region" description="Helical" evidence="1">
    <location>
        <begin position="180"/>
        <end position="197"/>
    </location>
</feature>
<keyword evidence="1" id="KW-0812">Transmembrane</keyword>
<organism evidence="3 4">
    <name type="scientific">Aquibium pacificus</name>
    <dbReference type="NCBI Taxonomy" id="3153579"/>
    <lineage>
        <taxon>Bacteria</taxon>
        <taxon>Pseudomonadati</taxon>
        <taxon>Pseudomonadota</taxon>
        <taxon>Alphaproteobacteria</taxon>
        <taxon>Hyphomicrobiales</taxon>
        <taxon>Phyllobacteriaceae</taxon>
        <taxon>Aquibium</taxon>
    </lineage>
</organism>
<feature type="transmembrane region" description="Helical" evidence="1">
    <location>
        <begin position="74"/>
        <end position="94"/>
    </location>
</feature>
<keyword evidence="4" id="KW-1185">Reference proteome</keyword>
<dbReference type="Pfam" id="PF09925">
    <property type="entry name" value="DUF2157"/>
    <property type="match status" value="1"/>
</dbReference>
<evidence type="ECO:0000256" key="1">
    <source>
        <dbReference type="SAM" id="Phobius"/>
    </source>
</evidence>
<feature type="transmembrane region" description="Helical" evidence="1">
    <location>
        <begin position="332"/>
        <end position="352"/>
    </location>
</feature>
<sequence>MMASYVSKVRQDISRWLAEGLIDAPTAQALRNDIDSRAGGGFSFGGILAVLAALLLGAAILIFVAANWLAFPRVARVGLLFAIILAAHAGGAFLKLVRREAAGEAGFLIGGAAFGGSIALIGQMYHLSGDEAQALLVWCAGVTVAAVILRSAASTVAAVVIAASWLWVEMWDFWSGADVPHEYLLVLAVLWAVSLWTGARSARHLIVLSLVLYASLSYLHTEQLVIPVLLALASTGLFLAATFRPESIERFLRLGGGAQVHGLLGFVAGMSFVQFAVMDEPGFMLAALVTFGASIGALILGGRESRMLRWLAYAVFGVELCIVYVVTVGTMLGTAGFLIATGALLAVLAFVITRFERRMKAPAAQGGAA</sequence>
<feature type="transmembrane region" description="Helical" evidence="1">
    <location>
        <begin position="283"/>
        <end position="301"/>
    </location>
</feature>
<feature type="transmembrane region" description="Helical" evidence="1">
    <location>
        <begin position="308"/>
        <end position="326"/>
    </location>
</feature>
<evidence type="ECO:0000259" key="2">
    <source>
        <dbReference type="Pfam" id="PF09925"/>
    </source>
</evidence>
<dbReference type="EMBL" id="JBDPGJ010000004">
    <property type="protein sequence ID" value="MEX0407813.1"/>
    <property type="molecule type" value="Genomic_DNA"/>
</dbReference>
<evidence type="ECO:0000313" key="4">
    <source>
        <dbReference type="Proteomes" id="UP001556692"/>
    </source>
</evidence>
<dbReference type="RefSeq" id="WP_367955678.1">
    <property type="nucleotide sequence ID" value="NZ_JBDPGJ010000004.1"/>
</dbReference>
<feature type="transmembrane region" description="Helical" evidence="1">
    <location>
        <begin position="226"/>
        <end position="243"/>
    </location>
</feature>
<feature type="transmembrane region" description="Helical" evidence="1">
    <location>
        <begin position="41"/>
        <end position="68"/>
    </location>
</feature>
<evidence type="ECO:0000313" key="3">
    <source>
        <dbReference type="EMBL" id="MEX0407813.1"/>
    </source>
</evidence>